<dbReference type="EMBL" id="FR854089">
    <property type="protein sequence ID" value="CCA86605.1"/>
    <property type="molecule type" value="Genomic_DNA"/>
</dbReference>
<name>G3A7W9_9RALS</name>
<protein>
    <recommendedName>
        <fullName evidence="1">DUF6429 domain-containing protein</fullName>
    </recommendedName>
</protein>
<proteinExistence type="predicted"/>
<gene>
    <name evidence="2" type="ORF">RALSY_40835</name>
</gene>
<evidence type="ECO:0000259" key="1">
    <source>
        <dbReference type="Pfam" id="PF20008"/>
    </source>
</evidence>
<dbReference type="InterPro" id="IPR045489">
    <property type="entry name" value="DUF6429"/>
</dbReference>
<reference evidence="2" key="2">
    <citation type="submission" date="2011-04" db="EMBL/GenBank/DDBJ databases">
        <authorList>
            <person name="Genoscope - CEA"/>
        </authorList>
    </citation>
    <scope>NUCLEOTIDE SEQUENCE</scope>
    <source>
        <strain evidence="2">R24</strain>
    </source>
</reference>
<accession>G3A7W9</accession>
<organism evidence="2">
    <name type="scientific">Ralstonia syzygii R24</name>
    <dbReference type="NCBI Taxonomy" id="907261"/>
    <lineage>
        <taxon>Bacteria</taxon>
        <taxon>Pseudomonadati</taxon>
        <taxon>Pseudomonadota</taxon>
        <taxon>Betaproteobacteria</taxon>
        <taxon>Burkholderiales</taxon>
        <taxon>Burkholderiaceae</taxon>
        <taxon>Ralstonia</taxon>
        <taxon>Ralstonia solanacearum species complex</taxon>
    </lineage>
</organism>
<evidence type="ECO:0000313" key="2">
    <source>
        <dbReference type="EMBL" id="CCA86605.1"/>
    </source>
</evidence>
<feature type="domain" description="DUF6429" evidence="1">
    <location>
        <begin position="12"/>
        <end position="82"/>
    </location>
</feature>
<reference evidence="2" key="1">
    <citation type="journal article" date="2011" name="PLoS ONE">
        <title>Ralstonia syzygii, the Blood Disease Bacterium and some Asian R. solanacearum strains form a single genomic species despite divergent lifestyles.</title>
        <authorList>
            <person name="Remenant B."/>
            <person name="de Cambiaire J.C."/>
            <person name="Cellier G."/>
            <person name="Jacobs J.M."/>
            <person name="Mangenot S."/>
            <person name="Barbe V."/>
            <person name="Lajus A."/>
            <person name="Vallenet D."/>
            <person name="Medigue C."/>
            <person name="Fegan M."/>
            <person name="Allen C."/>
            <person name="Prior P."/>
        </authorList>
    </citation>
    <scope>NUCLEOTIDE SEQUENCE</scope>
    <source>
        <strain evidence="2">R24</strain>
    </source>
</reference>
<sequence length="94" mass="10500">MTGAKPAMSINTDTIDEVVLALLFLNLCDDEGNRAWKSLDWDALNRLHDKGLIGDPVSRAKSVILTDAGRQEAERLFRRYFEQPDGNPPNSTRA</sequence>
<dbReference type="Pfam" id="PF20008">
    <property type="entry name" value="DUF6429"/>
    <property type="match status" value="1"/>
</dbReference>
<dbReference type="AlphaFoldDB" id="G3A7W9"/>